<comment type="caution">
    <text evidence="1">The sequence shown here is derived from an EMBL/GenBank/DDBJ whole genome shotgun (WGS) entry which is preliminary data.</text>
</comment>
<evidence type="ECO:0000313" key="1">
    <source>
        <dbReference type="EMBL" id="KAK3780913.1"/>
    </source>
</evidence>
<organism evidence="1 2">
    <name type="scientific">Elysia crispata</name>
    <name type="common">lettuce slug</name>
    <dbReference type="NCBI Taxonomy" id="231223"/>
    <lineage>
        <taxon>Eukaryota</taxon>
        <taxon>Metazoa</taxon>
        <taxon>Spiralia</taxon>
        <taxon>Lophotrochozoa</taxon>
        <taxon>Mollusca</taxon>
        <taxon>Gastropoda</taxon>
        <taxon>Heterobranchia</taxon>
        <taxon>Euthyneura</taxon>
        <taxon>Panpulmonata</taxon>
        <taxon>Sacoglossa</taxon>
        <taxon>Placobranchoidea</taxon>
        <taxon>Plakobranchidae</taxon>
        <taxon>Elysia</taxon>
    </lineage>
</organism>
<proteinExistence type="predicted"/>
<reference evidence="1" key="1">
    <citation type="journal article" date="2023" name="G3 (Bethesda)">
        <title>A reference genome for the long-term kleptoplast-retaining sea slug Elysia crispata morphotype clarki.</title>
        <authorList>
            <person name="Eastman K.E."/>
            <person name="Pendleton A.L."/>
            <person name="Shaikh M.A."/>
            <person name="Suttiyut T."/>
            <person name="Ogas R."/>
            <person name="Tomko P."/>
            <person name="Gavelis G."/>
            <person name="Widhalm J.R."/>
            <person name="Wisecaver J.H."/>
        </authorList>
    </citation>
    <scope>NUCLEOTIDE SEQUENCE</scope>
    <source>
        <strain evidence="1">ECLA1</strain>
    </source>
</reference>
<protein>
    <submittedName>
        <fullName evidence="1">Uncharacterized protein</fullName>
    </submittedName>
</protein>
<dbReference type="EMBL" id="JAWDGP010002675">
    <property type="protein sequence ID" value="KAK3780913.1"/>
    <property type="molecule type" value="Genomic_DNA"/>
</dbReference>
<sequence length="187" mass="20693">MYHIPQNVKFSVQFMKQSHDLNCFSSERASLLLCFYCVPCQRACVACVAHVRTPGVFRTGLLSSVSHGGFSIHALGSQHYTALRIVGRAFEVRTASKYTSPQLDIHYIYSIDQGSTGSRLTMCKIPSVAARAKLDCLERLQGVSLTQIPIRKVKALNPRERTPILCRHSGSGVRTGLAKYKTVLPPL</sequence>
<accession>A0AAE1DTC8</accession>
<dbReference type="Proteomes" id="UP001283361">
    <property type="component" value="Unassembled WGS sequence"/>
</dbReference>
<evidence type="ECO:0000313" key="2">
    <source>
        <dbReference type="Proteomes" id="UP001283361"/>
    </source>
</evidence>
<name>A0AAE1DTC8_9GAST</name>
<keyword evidence="2" id="KW-1185">Reference proteome</keyword>
<gene>
    <name evidence="1" type="ORF">RRG08_052069</name>
</gene>
<dbReference type="AlphaFoldDB" id="A0AAE1DTC8"/>